<feature type="compositionally biased region" description="Basic and acidic residues" evidence="4">
    <location>
        <begin position="36"/>
        <end position="51"/>
    </location>
</feature>
<comment type="similarity">
    <text evidence="2">Belongs to the NRDE2 family.</text>
</comment>
<dbReference type="PANTHER" id="PTHR13471:SF0">
    <property type="entry name" value="NUCLEAR EXOSOME REGULATOR NRDE2"/>
    <property type="match status" value="1"/>
</dbReference>
<feature type="compositionally biased region" description="Basic and acidic residues" evidence="4">
    <location>
        <begin position="151"/>
        <end position="172"/>
    </location>
</feature>
<keyword evidence="6" id="KW-1185">Reference proteome</keyword>
<dbReference type="Gene3D" id="1.25.40.10">
    <property type="entry name" value="Tetratricopeptide repeat domain"/>
    <property type="match status" value="1"/>
</dbReference>
<dbReference type="InterPro" id="IPR011990">
    <property type="entry name" value="TPR-like_helical_dom_sf"/>
</dbReference>
<dbReference type="GO" id="GO:0071013">
    <property type="term" value="C:catalytic step 2 spliceosome"/>
    <property type="evidence" value="ECO:0007669"/>
    <property type="project" value="TreeGrafter"/>
</dbReference>
<organism evidence="5 6">
    <name type="scientific">Zopfia rhizophila CBS 207.26</name>
    <dbReference type="NCBI Taxonomy" id="1314779"/>
    <lineage>
        <taxon>Eukaryota</taxon>
        <taxon>Fungi</taxon>
        <taxon>Dikarya</taxon>
        <taxon>Ascomycota</taxon>
        <taxon>Pezizomycotina</taxon>
        <taxon>Dothideomycetes</taxon>
        <taxon>Dothideomycetes incertae sedis</taxon>
        <taxon>Zopfiaceae</taxon>
        <taxon>Zopfia</taxon>
    </lineage>
</organism>
<dbReference type="GO" id="GO:1902369">
    <property type="term" value="P:negative regulation of RNA catabolic process"/>
    <property type="evidence" value="ECO:0007669"/>
    <property type="project" value="TreeGrafter"/>
</dbReference>
<dbReference type="PANTHER" id="PTHR13471">
    <property type="entry name" value="TETRATRICOPEPTIDE-LIKE HELICAL"/>
    <property type="match status" value="1"/>
</dbReference>
<reference evidence="5" key="1">
    <citation type="journal article" date="2020" name="Stud. Mycol.">
        <title>101 Dothideomycetes genomes: a test case for predicting lifestyles and emergence of pathogens.</title>
        <authorList>
            <person name="Haridas S."/>
            <person name="Albert R."/>
            <person name="Binder M."/>
            <person name="Bloem J."/>
            <person name="Labutti K."/>
            <person name="Salamov A."/>
            <person name="Andreopoulos B."/>
            <person name="Baker S."/>
            <person name="Barry K."/>
            <person name="Bills G."/>
            <person name="Bluhm B."/>
            <person name="Cannon C."/>
            <person name="Castanera R."/>
            <person name="Culley D."/>
            <person name="Daum C."/>
            <person name="Ezra D."/>
            <person name="Gonzalez J."/>
            <person name="Henrissat B."/>
            <person name="Kuo A."/>
            <person name="Liang C."/>
            <person name="Lipzen A."/>
            <person name="Lutzoni F."/>
            <person name="Magnuson J."/>
            <person name="Mondo S."/>
            <person name="Nolan M."/>
            <person name="Ohm R."/>
            <person name="Pangilinan J."/>
            <person name="Park H.-J."/>
            <person name="Ramirez L."/>
            <person name="Alfaro M."/>
            <person name="Sun H."/>
            <person name="Tritt A."/>
            <person name="Yoshinaga Y."/>
            <person name="Zwiers L.-H."/>
            <person name="Turgeon B."/>
            <person name="Goodwin S."/>
            <person name="Spatafora J."/>
            <person name="Crous P."/>
            <person name="Grigoriev I."/>
        </authorList>
    </citation>
    <scope>NUCLEOTIDE SEQUENCE</scope>
    <source>
        <strain evidence="5">CBS 207.26</strain>
    </source>
</reference>
<dbReference type="Proteomes" id="UP000800200">
    <property type="component" value="Unassembled WGS sequence"/>
</dbReference>
<keyword evidence="3" id="KW-0539">Nucleus</keyword>
<sequence>MNSNVPKFASFRPKHSAEHTREREPSPPKHSKHRQHRDEKHDDKARREAYHSRHCGYSRHQSHKESKSQDRRVGTEHQRTPATEKAQADLYIIDRKGDPANLVYGCLNHYRIPLYRRYGNGRVVGIPMDRFIDKNLSTEKETVISSGKSGPELRHERPLTSKQNSRDSFRKERLVKADANSQSDVTLEYVSLSGTGKRKRGKDMATNCSDYRSLEKIGESDDDSSDLDTHYESDAELQVSGSEITQKNAALTHKTRDHPQNLQVWLDLIDHQEAMMSLGHASISHELIGRDRRHLADIKISIYEQALRKIGPDKDSQIRLVLGLMNEASRHWDSGILTQRWKEVLAKFPHSIELWTAYLDFIQSIFADFKYETCRAAFHACLKAVATLQAGEGLSRHTILETSLYIIIRMTAMIKGAGYQELAVAIWQALLEYHLLRPDNLANLGAEADAECLRLFEEFWESEVPRIGEQGAVGWKHWDAENPLAPDPVPNTLTHSNSADSGFEAFQKHEQDRINKLRYPGRTADEAGEDDPFHLVLFSDLGEYLRILPPDIPNLLLIQAFLCFNRLPPISEIQSKRVWWLDPFLREELLDSHLGQSSSSSETEEYLPSTLSKALNEFMGCPMRHFQMTTDLLFDYGFTHSAGSLDIGFIRRSIQLLSSTMSDDMIGEYLLAFELKYFPSEVGKTAKKLLKAHPRSARLYNAYGLVELRRGNKEKADFVFHTALSIDTGSSGIVRPGNLELFHSWVWEALRRGERLEALWRLVSPKGDMPMESRDRNKAPDSAAILRARTTFTDGNDHALSAHDYSSAILYTLFLALLTYLSNNQDINSALTVHQNLSTRLAKHNLSQSPVAEVHAQAVAQLLAFHATSAPIVKPALLRTNLEPLIATFPNNTIFLAMYAANESRFRIEDRVRDILRPPLQGSRQEPSIVRWFFALFFEMKRGGLVGSTAHSVRALFRRAEASDVGSNSPALWKSHVLFEVAEAEKARARQATRSAKRGKGGMVGREGKGGIGKEVDEAAGRVKDAFFRGLTRLPWCKEYMMLAFTHLRDFLEEEELRRMYNVLVEKELRVYVDLDTA</sequence>
<evidence type="ECO:0000256" key="3">
    <source>
        <dbReference type="ARBA" id="ARBA00023242"/>
    </source>
</evidence>
<evidence type="ECO:0000313" key="5">
    <source>
        <dbReference type="EMBL" id="KAF2183653.1"/>
    </source>
</evidence>
<comment type="subcellular location">
    <subcellularLocation>
        <location evidence="1">Nucleus</location>
    </subcellularLocation>
</comment>
<name>A0A6A6DXB0_9PEZI</name>
<feature type="compositionally biased region" description="Basic and acidic residues" evidence="4">
    <location>
        <begin position="63"/>
        <end position="79"/>
    </location>
</feature>
<dbReference type="Pfam" id="PF08424">
    <property type="entry name" value="NRDE-2"/>
    <property type="match status" value="1"/>
</dbReference>
<evidence type="ECO:0000313" key="6">
    <source>
        <dbReference type="Proteomes" id="UP000800200"/>
    </source>
</evidence>
<dbReference type="OrthoDB" id="297219at2759"/>
<gene>
    <name evidence="5" type="ORF">K469DRAFT_710455</name>
</gene>
<dbReference type="EMBL" id="ML994641">
    <property type="protein sequence ID" value="KAF2183653.1"/>
    <property type="molecule type" value="Genomic_DNA"/>
</dbReference>
<dbReference type="GO" id="GO:0031048">
    <property type="term" value="P:regulatory ncRNA-mediated heterochromatin formation"/>
    <property type="evidence" value="ECO:0007669"/>
    <property type="project" value="TreeGrafter"/>
</dbReference>
<feature type="compositionally biased region" description="Basic and acidic residues" evidence="4">
    <location>
        <begin position="15"/>
        <end position="27"/>
    </location>
</feature>
<feature type="compositionally biased region" description="Basic residues" evidence="4">
    <location>
        <begin position="52"/>
        <end position="62"/>
    </location>
</feature>
<accession>A0A6A6DXB0</accession>
<evidence type="ECO:0000256" key="1">
    <source>
        <dbReference type="ARBA" id="ARBA00004123"/>
    </source>
</evidence>
<protein>
    <submittedName>
        <fullName evidence="5">DUF1740-domain-containing protein</fullName>
    </submittedName>
</protein>
<feature type="region of interest" description="Disordered" evidence="4">
    <location>
        <begin position="1"/>
        <end position="83"/>
    </location>
</feature>
<evidence type="ECO:0000256" key="4">
    <source>
        <dbReference type="SAM" id="MobiDB-lite"/>
    </source>
</evidence>
<proteinExistence type="inferred from homology"/>
<evidence type="ECO:0000256" key="2">
    <source>
        <dbReference type="ARBA" id="ARBA00009265"/>
    </source>
</evidence>
<dbReference type="AlphaFoldDB" id="A0A6A6DXB0"/>
<dbReference type="InterPro" id="IPR013633">
    <property type="entry name" value="NRDE-2"/>
</dbReference>
<feature type="region of interest" description="Disordered" evidence="4">
    <location>
        <begin position="142"/>
        <end position="172"/>
    </location>
</feature>